<evidence type="ECO:0000256" key="1">
    <source>
        <dbReference type="SAM" id="MobiDB-lite"/>
    </source>
</evidence>
<dbReference type="Proteomes" id="UP000319865">
    <property type="component" value="Unassembled WGS sequence"/>
</dbReference>
<feature type="region of interest" description="Disordered" evidence="1">
    <location>
        <begin position="1"/>
        <end position="49"/>
    </location>
</feature>
<evidence type="ECO:0000313" key="2">
    <source>
        <dbReference type="EMBL" id="TQN42500.1"/>
    </source>
</evidence>
<protein>
    <recommendedName>
        <fullName evidence="4">Alcohol dehydrogenase-like protein</fullName>
    </recommendedName>
</protein>
<accession>A0A543PEL4</accession>
<gene>
    <name evidence="2" type="ORF">FHU33_1902</name>
</gene>
<name>A0A543PEL4_9ACTN</name>
<evidence type="ECO:0000313" key="3">
    <source>
        <dbReference type="Proteomes" id="UP000319865"/>
    </source>
</evidence>
<organism evidence="2 3">
    <name type="scientific">Blastococcus colisei</name>
    <dbReference type="NCBI Taxonomy" id="1564162"/>
    <lineage>
        <taxon>Bacteria</taxon>
        <taxon>Bacillati</taxon>
        <taxon>Actinomycetota</taxon>
        <taxon>Actinomycetes</taxon>
        <taxon>Geodermatophilales</taxon>
        <taxon>Geodermatophilaceae</taxon>
        <taxon>Blastococcus</taxon>
    </lineage>
</organism>
<dbReference type="SUPFAM" id="SSF50129">
    <property type="entry name" value="GroES-like"/>
    <property type="match status" value="1"/>
</dbReference>
<evidence type="ECO:0008006" key="4">
    <source>
        <dbReference type="Google" id="ProtNLM"/>
    </source>
</evidence>
<dbReference type="InterPro" id="IPR011032">
    <property type="entry name" value="GroES-like_sf"/>
</dbReference>
<proteinExistence type="predicted"/>
<keyword evidence="3" id="KW-1185">Reference proteome</keyword>
<reference evidence="2 3" key="1">
    <citation type="submission" date="2019-06" db="EMBL/GenBank/DDBJ databases">
        <title>Sequencing the genomes of 1000 actinobacteria strains.</title>
        <authorList>
            <person name="Klenk H.-P."/>
        </authorList>
    </citation>
    <scope>NUCLEOTIDE SEQUENCE [LARGE SCALE GENOMIC DNA]</scope>
    <source>
        <strain evidence="2 3">DSM 46837</strain>
    </source>
</reference>
<dbReference type="AlphaFoldDB" id="A0A543PEL4"/>
<dbReference type="EMBL" id="VFQE01000001">
    <property type="protein sequence ID" value="TQN42500.1"/>
    <property type="molecule type" value="Genomic_DNA"/>
</dbReference>
<dbReference type="OrthoDB" id="5195079at2"/>
<comment type="caution">
    <text evidence="2">The sequence shown here is derived from an EMBL/GenBank/DDBJ whole genome shotgun (WGS) entry which is preliminary data.</text>
</comment>
<dbReference type="RefSeq" id="WP_142025127.1">
    <property type="nucleotide sequence ID" value="NZ_VFQE01000001.1"/>
</dbReference>
<dbReference type="Gene3D" id="3.90.180.10">
    <property type="entry name" value="Medium-chain alcohol dehydrogenases, catalytic domain"/>
    <property type="match status" value="1"/>
</dbReference>
<sequence length="49" mass="5248">MRAIQITPFGGSEVPDIDDIPEPENGPGQKHHDVSAAGVNFADTHHRVS</sequence>